<dbReference type="EMBL" id="FOLQ01000020">
    <property type="protein sequence ID" value="SFE82752.1"/>
    <property type="molecule type" value="Genomic_DNA"/>
</dbReference>
<evidence type="ECO:0000313" key="1">
    <source>
        <dbReference type="EMBL" id="SFE82752.1"/>
    </source>
</evidence>
<name>A0A1I2DQ38_9BACT</name>
<accession>A0A1I2DQ38</accession>
<dbReference type="Proteomes" id="UP000198598">
    <property type="component" value="Unassembled WGS sequence"/>
</dbReference>
<organism evidence="1 2">
    <name type="scientific">Spirosoma endophyticum</name>
    <dbReference type="NCBI Taxonomy" id="662367"/>
    <lineage>
        <taxon>Bacteria</taxon>
        <taxon>Pseudomonadati</taxon>
        <taxon>Bacteroidota</taxon>
        <taxon>Cytophagia</taxon>
        <taxon>Cytophagales</taxon>
        <taxon>Cytophagaceae</taxon>
        <taxon>Spirosoma</taxon>
    </lineage>
</organism>
<dbReference type="OrthoDB" id="9962718at2"/>
<sequence>MSCKVWWRITSLLLVPFFSWGQTLKIAPLPYRVCEFKPVYVAEKDSLRKQVVLDSIAVLLPGRWQLVEAGAGACFTPPYAPDQYTEMILDGQGYGVVYQGGKLLTSFQLRLSFYQGQVHFILDETRNPAYFKFFPSSLDKKAGLRYRPTIPFAYAYKNNLQVCEETLHLYGPRTGLSFVFKRLPTRYGPEP</sequence>
<gene>
    <name evidence="1" type="ORF">SAMN05216167_12025</name>
</gene>
<dbReference type="AlphaFoldDB" id="A0A1I2DQ38"/>
<dbReference type="RefSeq" id="WP_093832882.1">
    <property type="nucleotide sequence ID" value="NZ_FOLQ01000020.1"/>
</dbReference>
<protein>
    <submittedName>
        <fullName evidence="1">Uncharacterized protein</fullName>
    </submittedName>
</protein>
<proteinExistence type="predicted"/>
<keyword evidence="2" id="KW-1185">Reference proteome</keyword>
<reference evidence="1 2" key="1">
    <citation type="submission" date="2016-10" db="EMBL/GenBank/DDBJ databases">
        <authorList>
            <person name="de Groot N.N."/>
        </authorList>
    </citation>
    <scope>NUCLEOTIDE SEQUENCE [LARGE SCALE GENOMIC DNA]</scope>
    <source>
        <strain evidence="1 2">DSM 26130</strain>
    </source>
</reference>
<evidence type="ECO:0000313" key="2">
    <source>
        <dbReference type="Proteomes" id="UP000198598"/>
    </source>
</evidence>